<reference evidence="2 3" key="1">
    <citation type="journal article" date="2018" name="Nat. Genet.">
        <title>The Rosa genome provides new insights in the design of modern roses.</title>
        <authorList>
            <person name="Bendahmane M."/>
        </authorList>
    </citation>
    <scope>NUCLEOTIDE SEQUENCE [LARGE SCALE GENOMIC DNA]</scope>
    <source>
        <strain evidence="3">cv. Old Blush</strain>
    </source>
</reference>
<name>A0A2P6QMU0_ROSCH</name>
<dbReference type="AlphaFoldDB" id="A0A2P6QMU0"/>
<accession>A0A2P6QMU0</accession>
<feature type="compositionally biased region" description="Polar residues" evidence="1">
    <location>
        <begin position="209"/>
        <end position="241"/>
    </location>
</feature>
<evidence type="ECO:0000313" key="2">
    <source>
        <dbReference type="EMBL" id="PRQ35491.1"/>
    </source>
</evidence>
<organism evidence="2 3">
    <name type="scientific">Rosa chinensis</name>
    <name type="common">China rose</name>
    <dbReference type="NCBI Taxonomy" id="74649"/>
    <lineage>
        <taxon>Eukaryota</taxon>
        <taxon>Viridiplantae</taxon>
        <taxon>Streptophyta</taxon>
        <taxon>Embryophyta</taxon>
        <taxon>Tracheophyta</taxon>
        <taxon>Spermatophyta</taxon>
        <taxon>Magnoliopsida</taxon>
        <taxon>eudicotyledons</taxon>
        <taxon>Gunneridae</taxon>
        <taxon>Pentapetalae</taxon>
        <taxon>rosids</taxon>
        <taxon>fabids</taxon>
        <taxon>Rosales</taxon>
        <taxon>Rosaceae</taxon>
        <taxon>Rosoideae</taxon>
        <taxon>Rosoideae incertae sedis</taxon>
        <taxon>Rosa</taxon>
    </lineage>
</organism>
<evidence type="ECO:0000313" key="3">
    <source>
        <dbReference type="Proteomes" id="UP000238479"/>
    </source>
</evidence>
<evidence type="ECO:0008006" key="4">
    <source>
        <dbReference type="Google" id="ProtNLM"/>
    </source>
</evidence>
<evidence type="ECO:0000256" key="1">
    <source>
        <dbReference type="SAM" id="MobiDB-lite"/>
    </source>
</evidence>
<feature type="region of interest" description="Disordered" evidence="1">
    <location>
        <begin position="59"/>
        <end position="80"/>
    </location>
</feature>
<feature type="region of interest" description="Disordered" evidence="1">
    <location>
        <begin position="148"/>
        <end position="279"/>
    </location>
</feature>
<dbReference type="Gene3D" id="2.40.70.10">
    <property type="entry name" value="Acid Proteases"/>
    <property type="match status" value="1"/>
</dbReference>
<dbReference type="PANTHER" id="PTHR33067:SF9">
    <property type="entry name" value="RNA-DIRECTED DNA POLYMERASE"/>
    <property type="match status" value="1"/>
</dbReference>
<dbReference type="EMBL" id="PDCK01000043">
    <property type="protein sequence ID" value="PRQ35491.1"/>
    <property type="molecule type" value="Genomic_DNA"/>
</dbReference>
<protein>
    <recommendedName>
        <fullName evidence="4">Aspartic peptidase domain-containing protein</fullName>
    </recommendedName>
</protein>
<feature type="region of interest" description="Disordered" evidence="1">
    <location>
        <begin position="432"/>
        <end position="451"/>
    </location>
</feature>
<proteinExistence type="predicted"/>
<sequence>MMIEGFYGGLLPHERRRVDVAAQGSLHSHGQTEAWDILEHLGRQSRQWDDHDSRRERVRKDPYYDTKSTHETRVAQESSSADYRKLERKLDLLLQAQERGSSTHHVKAASMSSSLCLLCDSPIHATSECHLAPNYPDFVQEQVKAVNSYGGHPRNDPYSPTYNPGWRNHPNFSWRDQGGSSSGFQGGKQSFRGGQGQDSSNFAHYGNAHQGNTQFSQYGQHGQQAYGPSSQCQSTSSQGFHAQNAPPGFTQGGGYGPNKFQGVPIASQPEEKKSASDDALSSMSQCITILSQGQATMQKQMGLLEVQLSQMAKELSTRQQGALPSQPEPNPRGKLHECNAVTTLRSGKVYDNHVYMPTSSSLHTDPLFDDDVGLHSYGAKREENVPFGHVVDDQLLTHHDSFYHKEDGTGREENVPSGKYGVGDVTLNIKGRNKGEDKAAGGEENVPSGGANLGKGYGFLSFENNASKYGLIDSGKERAILRKNTSRDEDVSDPKLDGEAMEARDPSKANDTSRKVLDDIRPTTHEFEPSTSREKEGRNKEEDLHMHGSSRDRSGPVYSSLGEALRAKNPSGTVTTLRGTTGSLTFDPPLDLSTPEPQLPYPNVPRKENVKKGGKKKKIGLMSEVHDILKKVNVNIPLIELLRQMPVYAKFLKDLCTHKRKIKNDERFEICEEVSAILQRRIPPKLKDPGSFNISCTIGEKVFDRALMDLGSSVNIISFETFRKLDLGPIKATPIFLQLADRSIKRAMGVVEDVLIKVDKFYLPADLVVLDMDDGPHSDKDIPIILGRPFMATAGIKINVQKGTIKMKVLGEKVLLKSLEPIYPPEIVKSMLSINLVKGNAAKSERIFGPLNLSKPTIRAQNHFSPIWGYDNEPPLKHDDVVPTSTLEPTIELEKLTTPILETYEQHEKKSPPLSEAQKESNKKLREVCGVVKKEGSKRYDWPPPSSYKLASSIARCFGNDSDASTIVVGGKKTSFEPP</sequence>
<feature type="region of interest" description="Disordered" evidence="1">
    <location>
        <begin position="315"/>
        <end position="334"/>
    </location>
</feature>
<dbReference type="Proteomes" id="UP000238479">
    <property type="component" value="Chromosome 5"/>
</dbReference>
<gene>
    <name evidence="2" type="ORF">RchiOBHm_Chr5g0080601</name>
</gene>
<feature type="compositionally biased region" description="Basic and acidic residues" evidence="1">
    <location>
        <begin position="483"/>
        <end position="554"/>
    </location>
</feature>
<feature type="region of interest" description="Disordered" evidence="1">
    <location>
        <begin position="483"/>
        <end position="615"/>
    </location>
</feature>
<keyword evidence="3" id="KW-1185">Reference proteome</keyword>
<dbReference type="Gramene" id="PRQ35491">
    <property type="protein sequence ID" value="PRQ35491"/>
    <property type="gene ID" value="RchiOBHm_Chr5g0080601"/>
</dbReference>
<dbReference type="InterPro" id="IPR021109">
    <property type="entry name" value="Peptidase_aspartic_dom_sf"/>
</dbReference>
<dbReference type="PANTHER" id="PTHR33067">
    <property type="entry name" value="RNA-DIRECTED DNA POLYMERASE-RELATED"/>
    <property type="match status" value="1"/>
</dbReference>
<feature type="region of interest" description="Disordered" evidence="1">
    <location>
        <begin position="405"/>
        <end position="424"/>
    </location>
</feature>
<feature type="compositionally biased region" description="Polar residues" evidence="1">
    <location>
        <begin position="570"/>
        <end position="584"/>
    </location>
</feature>
<comment type="caution">
    <text evidence="2">The sequence shown here is derived from an EMBL/GenBank/DDBJ whole genome shotgun (WGS) entry which is preliminary data.</text>
</comment>
<feature type="compositionally biased region" description="Basic and acidic residues" evidence="1">
    <location>
        <begin position="405"/>
        <end position="414"/>
    </location>
</feature>
<feature type="compositionally biased region" description="Basic and acidic residues" evidence="1">
    <location>
        <begin position="59"/>
        <end position="74"/>
    </location>
</feature>
<dbReference type="CDD" id="cd00303">
    <property type="entry name" value="retropepsin_like"/>
    <property type="match status" value="1"/>
</dbReference>